<reference evidence="1" key="1">
    <citation type="submission" date="2021-06" db="EMBL/GenBank/DDBJ databases">
        <authorList>
            <person name="Kallberg Y."/>
            <person name="Tangrot J."/>
            <person name="Rosling A."/>
        </authorList>
    </citation>
    <scope>NUCLEOTIDE SEQUENCE</scope>
    <source>
        <strain evidence="1">MA461A</strain>
    </source>
</reference>
<evidence type="ECO:0000313" key="2">
    <source>
        <dbReference type="Proteomes" id="UP000789920"/>
    </source>
</evidence>
<gene>
    <name evidence="1" type="ORF">RPERSI_LOCUS17468</name>
</gene>
<organism evidence="1 2">
    <name type="scientific">Racocetra persica</name>
    <dbReference type="NCBI Taxonomy" id="160502"/>
    <lineage>
        <taxon>Eukaryota</taxon>
        <taxon>Fungi</taxon>
        <taxon>Fungi incertae sedis</taxon>
        <taxon>Mucoromycota</taxon>
        <taxon>Glomeromycotina</taxon>
        <taxon>Glomeromycetes</taxon>
        <taxon>Diversisporales</taxon>
        <taxon>Gigasporaceae</taxon>
        <taxon>Racocetra</taxon>
    </lineage>
</organism>
<sequence>EGISAFYGGMTAHMMRVVPNAAIMFFCYESILHYGQVNNNNNS</sequence>
<protein>
    <submittedName>
        <fullName evidence="1">15998_t:CDS:1</fullName>
    </submittedName>
</protein>
<name>A0ACA9R7F7_9GLOM</name>
<evidence type="ECO:0000313" key="1">
    <source>
        <dbReference type="EMBL" id="CAG8780230.1"/>
    </source>
</evidence>
<dbReference type="EMBL" id="CAJVQC010044784">
    <property type="protein sequence ID" value="CAG8780230.1"/>
    <property type="molecule type" value="Genomic_DNA"/>
</dbReference>
<comment type="caution">
    <text evidence="1">The sequence shown here is derived from an EMBL/GenBank/DDBJ whole genome shotgun (WGS) entry which is preliminary data.</text>
</comment>
<keyword evidence="2" id="KW-1185">Reference proteome</keyword>
<proteinExistence type="predicted"/>
<dbReference type="Proteomes" id="UP000789920">
    <property type="component" value="Unassembled WGS sequence"/>
</dbReference>
<accession>A0ACA9R7F7</accession>
<feature type="non-terminal residue" evidence="1">
    <location>
        <position position="1"/>
    </location>
</feature>